<organism evidence="2 3">
    <name type="scientific">Solanum verrucosum</name>
    <dbReference type="NCBI Taxonomy" id="315347"/>
    <lineage>
        <taxon>Eukaryota</taxon>
        <taxon>Viridiplantae</taxon>
        <taxon>Streptophyta</taxon>
        <taxon>Embryophyta</taxon>
        <taxon>Tracheophyta</taxon>
        <taxon>Spermatophyta</taxon>
        <taxon>Magnoliopsida</taxon>
        <taxon>eudicotyledons</taxon>
        <taxon>Gunneridae</taxon>
        <taxon>Pentapetalae</taxon>
        <taxon>asterids</taxon>
        <taxon>lamiids</taxon>
        <taxon>Solanales</taxon>
        <taxon>Solanaceae</taxon>
        <taxon>Solanoideae</taxon>
        <taxon>Solaneae</taxon>
        <taxon>Solanum</taxon>
    </lineage>
</organism>
<evidence type="ECO:0000313" key="3">
    <source>
        <dbReference type="Proteomes" id="UP001234989"/>
    </source>
</evidence>
<evidence type="ECO:0000313" key="2">
    <source>
        <dbReference type="EMBL" id="WMV07846.1"/>
    </source>
</evidence>
<protein>
    <recommendedName>
        <fullName evidence="1">Reverse transcriptase Ty1/copia-type domain-containing protein</fullName>
    </recommendedName>
</protein>
<feature type="domain" description="Reverse transcriptase Ty1/copia-type" evidence="1">
    <location>
        <begin position="6"/>
        <end position="65"/>
    </location>
</feature>
<dbReference type="AlphaFoldDB" id="A0AAF0PN61"/>
<reference evidence="2" key="1">
    <citation type="submission" date="2023-08" db="EMBL/GenBank/DDBJ databases">
        <title>A de novo genome assembly of Solanum verrucosum Schlechtendal, a Mexican diploid species geographically isolated from the other diploid A-genome species in potato relatives.</title>
        <authorList>
            <person name="Hosaka K."/>
        </authorList>
    </citation>
    <scope>NUCLEOTIDE SEQUENCE</scope>
    <source>
        <tissue evidence="2">Young leaves</tissue>
    </source>
</reference>
<gene>
    <name evidence="2" type="ORF">MTR67_001231</name>
</gene>
<accession>A0AAF0PN61</accession>
<proteinExistence type="predicted"/>
<dbReference type="EMBL" id="CP133612">
    <property type="protein sequence ID" value="WMV07846.1"/>
    <property type="molecule type" value="Genomic_DNA"/>
</dbReference>
<name>A0AAF0PN61_SOLVR</name>
<dbReference type="Pfam" id="PF07727">
    <property type="entry name" value="RVT_2"/>
    <property type="match status" value="1"/>
</dbReference>
<sequence length="145" mass="16633">MFLPDVAQHEGFVVQGSEGKVYKLQKALYGLKQDPRAWYSRIDAQLGNQCFQKSDNDATLYVPVEEGVLLGIVDSHWGGNIDDMKSPTGMHFPWIWCAFMEFKEDRNSGAIYRRGRVFSSIYRYKSSYLVKENSEGSWNEITSCN</sequence>
<evidence type="ECO:0000259" key="1">
    <source>
        <dbReference type="Pfam" id="PF07727"/>
    </source>
</evidence>
<dbReference type="Proteomes" id="UP001234989">
    <property type="component" value="Chromosome 1"/>
</dbReference>
<dbReference type="InterPro" id="IPR013103">
    <property type="entry name" value="RVT_2"/>
</dbReference>
<keyword evidence="3" id="KW-1185">Reference proteome</keyword>